<evidence type="ECO:0000313" key="1">
    <source>
        <dbReference type="EMBL" id="PTE21462.1"/>
    </source>
</evidence>
<keyword evidence="2" id="KW-1185">Reference proteome</keyword>
<gene>
    <name evidence="1" type="ORF">C5F48_12205</name>
</gene>
<dbReference type="NCBIfam" id="TIGR03223">
    <property type="entry name" value="Phn_opern_protn"/>
    <property type="match status" value="1"/>
</dbReference>
<protein>
    <submittedName>
        <fullName evidence="1">Phosphonate metabolism protein</fullName>
    </submittedName>
</protein>
<accession>A0A2T4JU70</accession>
<dbReference type="Gene3D" id="3.90.1140.10">
    <property type="entry name" value="Cyclic phosphodiesterase"/>
    <property type="match status" value="1"/>
</dbReference>
<dbReference type="EMBL" id="PZKG01000050">
    <property type="protein sequence ID" value="PTE21462.1"/>
    <property type="molecule type" value="Genomic_DNA"/>
</dbReference>
<dbReference type="OrthoDB" id="4954742at2"/>
<dbReference type="Pfam" id="PF06299">
    <property type="entry name" value="DUF1045"/>
    <property type="match status" value="1"/>
</dbReference>
<dbReference type="PIRSF" id="PIRSF033328">
    <property type="entry name" value="Phest_Mll4975"/>
    <property type="match status" value="1"/>
</dbReference>
<dbReference type="RefSeq" id="WP_107664192.1">
    <property type="nucleotide sequence ID" value="NZ_PZKG01000050.1"/>
</dbReference>
<dbReference type="InterPro" id="IPR009389">
    <property type="entry name" value="DUF1045"/>
</dbReference>
<sequence>MQGFLRYAIYYAPEPGPLAEFAAHWLGWDADSGAAMAHPLLTGLPREVGLLTQAPRKYGFHGTVKPPFRLAEGADVSDLHAAFVALCPYLAPVTLPGLRLERIGGFVALTPEGDQGPLAAMAAEVVRALDGFRAPPDATEIARRRPERLSPRQRGYLADWGYPYVMEEFRFHLTLTGDLPEAEAAQVEAVLGPVLQPLLPQPFRIGSLCLFGEAADGRFRLLERVALTG</sequence>
<proteinExistence type="predicted"/>
<name>A0A2T4JU70_9RHOB</name>
<reference evidence="1 2" key="1">
    <citation type="submission" date="2018-03" db="EMBL/GenBank/DDBJ databases">
        <title>Cereibacter changlensis.</title>
        <authorList>
            <person name="Meyer T.E."/>
            <person name="Miller S."/>
            <person name="Lodha T."/>
            <person name="Gandham S."/>
            <person name="Chintalapati S."/>
            <person name="Chintalapati V.R."/>
        </authorList>
    </citation>
    <scope>NUCLEOTIDE SEQUENCE [LARGE SCALE GENOMIC DNA]</scope>
    <source>
        <strain evidence="1 2">JA139</strain>
    </source>
</reference>
<organism evidence="1 2">
    <name type="scientific">Cereibacter changlensis JA139</name>
    <dbReference type="NCBI Taxonomy" id="1188249"/>
    <lineage>
        <taxon>Bacteria</taxon>
        <taxon>Pseudomonadati</taxon>
        <taxon>Pseudomonadota</taxon>
        <taxon>Alphaproteobacteria</taxon>
        <taxon>Rhodobacterales</taxon>
        <taxon>Paracoccaceae</taxon>
        <taxon>Cereibacter</taxon>
    </lineage>
</organism>
<dbReference type="Proteomes" id="UP000241010">
    <property type="component" value="Unassembled WGS sequence"/>
</dbReference>
<evidence type="ECO:0000313" key="2">
    <source>
        <dbReference type="Proteomes" id="UP000241010"/>
    </source>
</evidence>
<comment type="caution">
    <text evidence="1">The sequence shown here is derived from an EMBL/GenBank/DDBJ whole genome shotgun (WGS) entry which is preliminary data.</text>
</comment>
<dbReference type="AlphaFoldDB" id="A0A2T4JU70"/>